<organism evidence="1 2">
    <name type="scientific">Zoarces viviparus</name>
    <name type="common">Viviparous eelpout</name>
    <name type="synonym">Blennius viviparus</name>
    <dbReference type="NCBI Taxonomy" id="48416"/>
    <lineage>
        <taxon>Eukaryota</taxon>
        <taxon>Metazoa</taxon>
        <taxon>Chordata</taxon>
        <taxon>Craniata</taxon>
        <taxon>Vertebrata</taxon>
        <taxon>Euteleostomi</taxon>
        <taxon>Actinopterygii</taxon>
        <taxon>Neopterygii</taxon>
        <taxon>Teleostei</taxon>
        <taxon>Neoteleostei</taxon>
        <taxon>Acanthomorphata</taxon>
        <taxon>Eupercaria</taxon>
        <taxon>Perciformes</taxon>
        <taxon>Cottioidei</taxon>
        <taxon>Zoarcales</taxon>
        <taxon>Zoarcidae</taxon>
        <taxon>Zoarcinae</taxon>
        <taxon>Zoarces</taxon>
    </lineage>
</organism>
<proteinExistence type="predicted"/>
<name>A0AAW1F6E5_ZOAVI</name>
<dbReference type="EMBL" id="JBCEZU010000100">
    <property type="protein sequence ID" value="KAK9530005.1"/>
    <property type="molecule type" value="Genomic_DNA"/>
</dbReference>
<dbReference type="Proteomes" id="UP001488805">
    <property type="component" value="Unassembled WGS sequence"/>
</dbReference>
<dbReference type="AlphaFoldDB" id="A0AAW1F6E5"/>
<reference evidence="1 2" key="1">
    <citation type="journal article" date="2024" name="Genome Biol. Evol.">
        <title>Chromosome-level genome assembly of the viviparous eelpout Zoarces viviparus.</title>
        <authorList>
            <person name="Fuhrmann N."/>
            <person name="Brasseur M.V."/>
            <person name="Bakowski C.E."/>
            <person name="Podsiadlowski L."/>
            <person name="Prost S."/>
            <person name="Krehenwinkel H."/>
            <person name="Mayer C."/>
        </authorList>
    </citation>
    <scope>NUCLEOTIDE SEQUENCE [LARGE SCALE GENOMIC DNA]</scope>
    <source>
        <strain evidence="1">NO-MEL_2022_Ind0_liver</strain>
    </source>
</reference>
<evidence type="ECO:0000313" key="1">
    <source>
        <dbReference type="EMBL" id="KAK9530005.1"/>
    </source>
</evidence>
<gene>
    <name evidence="1" type="ORF">VZT92_011544</name>
</gene>
<accession>A0AAW1F6E5</accession>
<comment type="caution">
    <text evidence="1">The sequence shown here is derived from an EMBL/GenBank/DDBJ whole genome shotgun (WGS) entry which is preliminary data.</text>
</comment>
<keyword evidence="2" id="KW-1185">Reference proteome</keyword>
<protein>
    <submittedName>
        <fullName evidence="1">Uncharacterized protein</fullName>
    </submittedName>
</protein>
<evidence type="ECO:0000313" key="2">
    <source>
        <dbReference type="Proteomes" id="UP001488805"/>
    </source>
</evidence>
<sequence>MGTRMWVMHSYLNAAADKADVIVPQSKVIPPLPDRSIRGLQHQIHCKGAPSRWKKKKSGLRRLRHFI</sequence>